<dbReference type="EMBL" id="CYZT01000220">
    <property type="protein sequence ID" value="CUO96902.1"/>
    <property type="molecule type" value="Genomic_DNA"/>
</dbReference>
<dbReference type="RefSeq" id="WP_055270985.1">
    <property type="nucleotide sequence ID" value="NZ_JADMVZ010000019.1"/>
</dbReference>
<dbReference type="EMBL" id="JAQLWV010000017">
    <property type="protein sequence ID" value="MDB7933807.1"/>
    <property type="molecule type" value="Genomic_DNA"/>
</dbReference>
<accession>A0A174SP40</accession>
<dbReference type="Pfam" id="PF02498">
    <property type="entry name" value="Bro-N"/>
    <property type="match status" value="1"/>
</dbReference>
<dbReference type="AlphaFoldDB" id="A0A174SP40"/>
<organism evidence="4 6">
    <name type="scientific">Flavonifractor plautii</name>
    <name type="common">Fusobacterium plautii</name>
    <dbReference type="NCBI Taxonomy" id="292800"/>
    <lineage>
        <taxon>Bacteria</taxon>
        <taxon>Bacillati</taxon>
        <taxon>Bacillota</taxon>
        <taxon>Clostridia</taxon>
        <taxon>Eubacteriales</taxon>
        <taxon>Oscillospiraceae</taxon>
        <taxon>Flavonifractor</taxon>
    </lineage>
</organism>
<reference evidence="4 6" key="2">
    <citation type="journal article" date="2019" name="Nat. Med.">
        <title>A library of human gut bacterial isolates paired with longitudinal multiomics data enables mechanistic microbiome research.</title>
        <authorList>
            <person name="Poyet M."/>
            <person name="Groussin M."/>
            <person name="Gibbons S.M."/>
            <person name="Avila-Pacheco J."/>
            <person name="Jiang X."/>
            <person name="Kearney S.M."/>
            <person name="Perrotta A.R."/>
            <person name="Berdy B."/>
            <person name="Zhao S."/>
            <person name="Lieberman T.D."/>
            <person name="Swanson P.K."/>
            <person name="Smith M."/>
            <person name="Roesemann S."/>
            <person name="Alexander J.E."/>
            <person name="Rich S.A."/>
            <person name="Livny J."/>
            <person name="Vlamakis H."/>
            <person name="Clish C."/>
            <person name="Bullock K."/>
            <person name="Deik A."/>
            <person name="Scott J."/>
            <person name="Pierce K.A."/>
            <person name="Xavier R.J."/>
            <person name="Alm E.J."/>
        </authorList>
    </citation>
    <scope>NUCLEOTIDE SEQUENCE [LARGE SCALE GENOMIC DNA]</scope>
    <source>
        <strain evidence="4 6">BIOML-A2</strain>
    </source>
</reference>
<evidence type="ECO:0000313" key="6">
    <source>
        <dbReference type="Proteomes" id="UP000434475"/>
    </source>
</evidence>
<name>A0A174SP40_FLAPL</name>
<dbReference type="GO" id="GO:0003677">
    <property type="term" value="F:DNA binding"/>
    <property type="evidence" value="ECO:0007669"/>
    <property type="project" value="InterPro"/>
</dbReference>
<dbReference type="PROSITE" id="PS51750">
    <property type="entry name" value="BRO_N"/>
    <property type="match status" value="1"/>
</dbReference>
<sequence>MKEMQIFENQEFGAVRTVELDGEPWLVGKDVAQALGYSDTDQALRKHVDEEDKKILTRQNDGLAGGSGNATFDIPNRGMTIINESGLYSLVLSSKLPGAKKFRRWVTAEVLPAVRKHGAYMTPHTLEQALLSPDFLLRLAQRLKEEQEGRRVAERDRALLARELAVQQPKIDYFNELVERNLLLSLRETAKLLSVGEKAFIRWLLENRYLFRGKSGKLLPYATRPNNECFEVKEWFDRETGKGGVQTLVTPRGRETFRLLLEGKPESGLWSFPGGGSIPLPPEMTEEEARRAEEWYLTGYFKQADREPNRQTAG</sequence>
<feature type="domain" description="Bro-N" evidence="1">
    <location>
        <begin position="1"/>
        <end position="118"/>
    </location>
</feature>
<evidence type="ECO:0000313" key="2">
    <source>
        <dbReference type="EMBL" id="CUO96902.1"/>
    </source>
</evidence>
<dbReference type="Proteomes" id="UP001211173">
    <property type="component" value="Unassembled WGS sequence"/>
</dbReference>
<dbReference type="InterPro" id="IPR005039">
    <property type="entry name" value="Ant_C"/>
</dbReference>
<reference evidence="3" key="3">
    <citation type="submission" date="2023-01" db="EMBL/GenBank/DDBJ databases">
        <title>Human gut microbiome strain richness.</title>
        <authorList>
            <person name="Chen-Liaw A."/>
        </authorList>
    </citation>
    <scope>NUCLEOTIDE SEQUENCE</scope>
    <source>
        <strain evidence="3">1001287st1_F4_1001285I_161205</strain>
    </source>
</reference>
<protein>
    <submittedName>
        <fullName evidence="3">BRO family protein</fullName>
    </submittedName>
    <submittedName>
        <fullName evidence="4">Transporter</fullName>
    </submittedName>
    <submittedName>
        <fullName evidence="2">Uncharacterized phage-encoded protein</fullName>
    </submittedName>
</protein>
<dbReference type="InterPro" id="IPR003497">
    <property type="entry name" value="BRO_N_domain"/>
</dbReference>
<gene>
    <name evidence="2" type="ORF">ERS852411_02465</name>
    <name evidence="4" type="ORF">GKE97_08055</name>
    <name evidence="3" type="ORF">PNE06_12065</name>
</gene>
<dbReference type="SMART" id="SM01040">
    <property type="entry name" value="Bro-N"/>
    <property type="match status" value="1"/>
</dbReference>
<dbReference type="Pfam" id="PF03374">
    <property type="entry name" value="ANT"/>
    <property type="match status" value="1"/>
</dbReference>
<evidence type="ECO:0000313" key="5">
    <source>
        <dbReference type="Proteomes" id="UP000095746"/>
    </source>
</evidence>
<dbReference type="Proteomes" id="UP000095746">
    <property type="component" value="Unassembled WGS sequence"/>
</dbReference>
<evidence type="ECO:0000259" key="1">
    <source>
        <dbReference type="PROSITE" id="PS51750"/>
    </source>
</evidence>
<reference evidence="2 5" key="1">
    <citation type="submission" date="2015-09" db="EMBL/GenBank/DDBJ databases">
        <authorList>
            <consortium name="Pathogen Informatics"/>
        </authorList>
    </citation>
    <scope>NUCLEOTIDE SEQUENCE [LARGE SCALE GENOMIC DNA]</scope>
    <source>
        <strain evidence="2 5">2789STDY5608854</strain>
    </source>
</reference>
<dbReference type="PANTHER" id="PTHR36180">
    <property type="entry name" value="DNA-BINDING PROTEIN-RELATED-RELATED"/>
    <property type="match status" value="1"/>
</dbReference>
<dbReference type="PANTHER" id="PTHR36180:SF2">
    <property type="entry name" value="BRO FAMILY PROTEIN"/>
    <property type="match status" value="1"/>
</dbReference>
<evidence type="ECO:0000313" key="3">
    <source>
        <dbReference type="EMBL" id="MDB7933807.1"/>
    </source>
</evidence>
<proteinExistence type="predicted"/>
<dbReference type="Proteomes" id="UP000434475">
    <property type="component" value="Unassembled WGS sequence"/>
</dbReference>
<evidence type="ECO:0000313" key="4">
    <source>
        <dbReference type="EMBL" id="MSB19470.1"/>
    </source>
</evidence>
<dbReference type="EMBL" id="WKPR01000006">
    <property type="protein sequence ID" value="MSB19470.1"/>
    <property type="molecule type" value="Genomic_DNA"/>
</dbReference>